<protein>
    <recommendedName>
        <fullName evidence="4">Phage tail protein</fullName>
    </recommendedName>
</protein>
<evidence type="ECO:0000313" key="2">
    <source>
        <dbReference type="EMBL" id="CAG4905995.1"/>
    </source>
</evidence>
<accession>A0A9N8X3X3</accession>
<gene>
    <name evidence="2" type="ORF">LMG31841_03512</name>
</gene>
<feature type="region of interest" description="Disordered" evidence="1">
    <location>
        <begin position="257"/>
        <end position="277"/>
    </location>
</feature>
<comment type="caution">
    <text evidence="2">The sequence shown here is derived from an EMBL/GenBank/DDBJ whole genome shotgun (WGS) entry which is preliminary data.</text>
</comment>
<evidence type="ECO:0000313" key="3">
    <source>
        <dbReference type="Proteomes" id="UP000789704"/>
    </source>
</evidence>
<keyword evidence="3" id="KW-1185">Reference proteome</keyword>
<reference evidence="2" key="1">
    <citation type="submission" date="2021-04" db="EMBL/GenBank/DDBJ databases">
        <authorList>
            <person name="Vanwijnsberghe S."/>
        </authorList>
    </citation>
    <scope>NUCLEOTIDE SEQUENCE</scope>
    <source>
        <strain evidence="2">LMG 31841</strain>
    </source>
</reference>
<dbReference type="SUPFAM" id="SSF88874">
    <property type="entry name" value="Receptor-binding domain of short tail fibre protein gp12"/>
    <property type="match status" value="1"/>
</dbReference>
<evidence type="ECO:0008006" key="4">
    <source>
        <dbReference type="Google" id="ProtNLM"/>
    </source>
</evidence>
<dbReference type="AlphaFoldDB" id="A0A9N8X3X3"/>
<dbReference type="Proteomes" id="UP000789704">
    <property type="component" value="Unassembled WGS sequence"/>
</dbReference>
<name>A0A9N8X3X3_9BURK</name>
<evidence type="ECO:0000256" key="1">
    <source>
        <dbReference type="SAM" id="MobiDB-lite"/>
    </source>
</evidence>
<proteinExistence type="predicted"/>
<dbReference type="EMBL" id="CAJQZC010000006">
    <property type="protein sequence ID" value="CAG4905995.1"/>
    <property type="molecule type" value="Genomic_DNA"/>
</dbReference>
<sequence>MDYPQDPSVGLVDGKFVDENEATAQVGSLIPSSWGNSVTDEIINVQNAAGIEADEAAHDQLLKALRKLFPAVYSISALPTENIGPVTVIEAGEVWLWSASAFFTGYRSPLCGRPLDGHTVTPLASEVDAVGGNLSKTAYAALWGYANENSLVVTSANWVAGTHNFVDNGDNTFRGPDLRNMFRRYTGTDADTANARNMGSAQTDTFQGHRVGNVQTASGGSAPTNLITTTVSNQGGSNLTNALAGVYAQLVADTHGMPRTGNETRPLNTAFRPRIHI</sequence>
<organism evidence="2 3">
    <name type="scientific">Paraburkholderia saeva</name>
    <dbReference type="NCBI Taxonomy" id="2777537"/>
    <lineage>
        <taxon>Bacteria</taxon>
        <taxon>Pseudomonadati</taxon>
        <taxon>Pseudomonadota</taxon>
        <taxon>Betaproteobacteria</taxon>
        <taxon>Burkholderiales</taxon>
        <taxon>Burkholderiaceae</taxon>
        <taxon>Paraburkholderia</taxon>
    </lineage>
</organism>
<dbReference type="RefSeq" id="WP_228879266.1">
    <property type="nucleotide sequence ID" value="NZ_CAJQZC010000006.1"/>
</dbReference>